<evidence type="ECO:0000256" key="2">
    <source>
        <dbReference type="ARBA" id="ARBA00022842"/>
    </source>
</evidence>
<dbReference type="GO" id="GO:0004614">
    <property type="term" value="F:phosphoglucomutase activity"/>
    <property type="evidence" value="ECO:0007669"/>
    <property type="project" value="InterPro"/>
</dbReference>
<dbReference type="InterPro" id="IPR045244">
    <property type="entry name" value="PGM"/>
</dbReference>
<organism evidence="4 5">
    <name type="scientific">Nelumbo nucifera</name>
    <name type="common">Sacred lotus</name>
    <dbReference type="NCBI Taxonomy" id="4432"/>
    <lineage>
        <taxon>Eukaryota</taxon>
        <taxon>Viridiplantae</taxon>
        <taxon>Streptophyta</taxon>
        <taxon>Embryophyta</taxon>
        <taxon>Tracheophyta</taxon>
        <taxon>Spermatophyta</taxon>
        <taxon>Magnoliopsida</taxon>
        <taxon>Proteales</taxon>
        <taxon>Nelumbonaceae</taxon>
        <taxon>Nelumbo</taxon>
    </lineage>
</organism>
<reference evidence="4 5" key="1">
    <citation type="journal article" date="2020" name="Mol. Biol. Evol.">
        <title>Distinct Expression and Methylation Patterns for Genes with Different Fates following a Single Whole-Genome Duplication in Flowering Plants.</title>
        <authorList>
            <person name="Shi T."/>
            <person name="Rahmani R.S."/>
            <person name="Gugger P.F."/>
            <person name="Wang M."/>
            <person name="Li H."/>
            <person name="Zhang Y."/>
            <person name="Li Z."/>
            <person name="Wang Q."/>
            <person name="Van de Peer Y."/>
            <person name="Marchal K."/>
            <person name="Chen J."/>
        </authorList>
    </citation>
    <scope>NUCLEOTIDE SEQUENCE [LARGE SCALE GENOMIC DNA]</scope>
    <source>
        <tissue evidence="4">Leaf</tissue>
    </source>
</reference>
<evidence type="ECO:0000256" key="3">
    <source>
        <dbReference type="ARBA" id="ARBA00023235"/>
    </source>
</evidence>
<keyword evidence="1" id="KW-0479">Metal-binding</keyword>
<dbReference type="PANTHER" id="PTHR22573">
    <property type="entry name" value="PHOSPHOHEXOMUTASE FAMILY MEMBER"/>
    <property type="match status" value="1"/>
</dbReference>
<dbReference type="AlphaFoldDB" id="A0A822Z5P5"/>
<keyword evidence="3" id="KW-0413">Isomerase</keyword>
<comment type="caution">
    <text evidence="4">The sequence shown here is derived from an EMBL/GenBank/DDBJ whole genome shotgun (WGS) entry which is preliminary data.</text>
</comment>
<dbReference type="Gene3D" id="3.40.120.10">
    <property type="entry name" value="Alpha-D-Glucose-1,6-Bisphosphate, subunit A, domain 3"/>
    <property type="match status" value="1"/>
</dbReference>
<sequence length="67" mass="7324">MENGGSAPEAITNQIYENTKTIKECFIVEDLPDVDNSTIGVTSFGGPEGEFDIDVFDSTSDYVKLMK</sequence>
<proteinExistence type="predicted"/>
<keyword evidence="5" id="KW-1185">Reference proteome</keyword>
<dbReference type="PANTHER" id="PTHR22573:SF2">
    <property type="entry name" value="PHOSPHOGLUCOMUTASE"/>
    <property type="match status" value="1"/>
</dbReference>
<keyword evidence="2" id="KW-0460">Magnesium</keyword>
<gene>
    <name evidence="4" type="ORF">HUJ06_013087</name>
</gene>
<evidence type="ECO:0000313" key="4">
    <source>
        <dbReference type="EMBL" id="DAD38765.1"/>
    </source>
</evidence>
<name>A0A822Z5P5_NELNU</name>
<dbReference type="GO" id="GO:0046872">
    <property type="term" value="F:metal ion binding"/>
    <property type="evidence" value="ECO:0007669"/>
    <property type="project" value="UniProtKB-KW"/>
</dbReference>
<protein>
    <submittedName>
        <fullName evidence="4">Uncharacterized protein</fullName>
    </submittedName>
</protein>
<evidence type="ECO:0000256" key="1">
    <source>
        <dbReference type="ARBA" id="ARBA00022723"/>
    </source>
</evidence>
<dbReference type="Proteomes" id="UP000607653">
    <property type="component" value="Unassembled WGS sequence"/>
</dbReference>
<evidence type="ECO:0000313" key="5">
    <source>
        <dbReference type="Proteomes" id="UP000607653"/>
    </source>
</evidence>
<dbReference type="GO" id="GO:0005975">
    <property type="term" value="P:carbohydrate metabolic process"/>
    <property type="evidence" value="ECO:0007669"/>
    <property type="project" value="InterPro"/>
</dbReference>
<accession>A0A822Z5P5</accession>
<dbReference type="EMBL" id="DUZY01000005">
    <property type="protein sequence ID" value="DAD38765.1"/>
    <property type="molecule type" value="Genomic_DNA"/>
</dbReference>